<dbReference type="PANTHER" id="PTHR48022">
    <property type="entry name" value="PLASTIDIC GLUCOSE TRANSPORTER 4"/>
    <property type="match status" value="1"/>
</dbReference>
<keyword evidence="5 6" id="KW-0472">Membrane</keyword>
<dbReference type="InterPro" id="IPR005829">
    <property type="entry name" value="Sugar_transporter_CS"/>
</dbReference>
<feature type="transmembrane region" description="Helical" evidence="6">
    <location>
        <begin position="139"/>
        <end position="157"/>
    </location>
</feature>
<feature type="transmembrane region" description="Helical" evidence="6">
    <location>
        <begin position="50"/>
        <end position="72"/>
    </location>
</feature>
<feature type="transmembrane region" description="Helical" evidence="6">
    <location>
        <begin position="558"/>
        <end position="579"/>
    </location>
</feature>
<evidence type="ECO:0000256" key="3">
    <source>
        <dbReference type="ARBA" id="ARBA00022692"/>
    </source>
</evidence>
<gene>
    <name evidence="8" type="ORF">LO55_3705</name>
</gene>
<name>A0A1S2N4B3_9BURK</name>
<evidence type="ECO:0000256" key="6">
    <source>
        <dbReference type="SAM" id="Phobius"/>
    </source>
</evidence>
<feature type="transmembrane region" description="Helical" evidence="6">
    <location>
        <begin position="523"/>
        <end position="546"/>
    </location>
</feature>
<feature type="transmembrane region" description="Helical" evidence="6">
    <location>
        <begin position="271"/>
        <end position="294"/>
    </location>
</feature>
<proteinExistence type="inferred from homology"/>
<sequence>MANHNKQRMHLFFLTAICGLGGLLYGIDIGIIDPALPYLHRATSLTEGQLSLVVAAVMAGSILGSVVAGMLADWLGRKPMLVVSALLFVGSVTVIYLSQSFVPLLLGRLLQGLSGGVIAVVVPLYLAECLPADRRGRGLALFQFALTAGIVLAAFIGNHYLGNAELAIQAAGSDAAAATAAADHAWRSMFMAVVYPGALFLLGCLFVAESPRWLMRQGRADQARAVLGRLRPASACALEADEIQASLAEERARPKLSRGAALTEMLTERRYVLPFVLACVILGCNQATGINSLLQFMSTILQHAGLDPVSAASHGTAIKILNMVMTVGAIMLVERKGRVFLLKIGTAGIMVSLCLLALLFHRFESQRVDVHAEVAALVRDNALDLNLVDARLGHAAGPAQLTILYQYGDAQQVAEAYTPTAEARAVLAREAALAATLPPDQRALLEGARAAWAGRGAASALDAAQQMIASLPAEARATVDAARRVYMAQRVSVQPPKGAPAGVPLEIVRATVGPTPDEGSGQLAAVFIAFFIASFSIGPGVCVWLALSELMPTRIRSVGMGVALLINQGTGTLIAGAFLPIVGNFGYHMMFLFWAACTAIYFVTATFFLPETRGKSLEEIERLFAAPKAKRGAAGQHG</sequence>
<protein>
    <submittedName>
        <fullName evidence="8">MFS transporter, sugar porter family protein</fullName>
    </submittedName>
</protein>
<dbReference type="InterPro" id="IPR005828">
    <property type="entry name" value="MFS_sugar_transport-like"/>
</dbReference>
<dbReference type="InterPro" id="IPR050360">
    <property type="entry name" value="MFS_Sugar_Transporters"/>
</dbReference>
<dbReference type="PRINTS" id="PR00171">
    <property type="entry name" value="SUGRTRNSPORT"/>
</dbReference>
<dbReference type="Proteomes" id="UP000180246">
    <property type="component" value="Unassembled WGS sequence"/>
</dbReference>
<feature type="domain" description="Major facilitator superfamily (MFS) profile" evidence="7">
    <location>
        <begin position="14"/>
        <end position="613"/>
    </location>
</feature>
<evidence type="ECO:0000256" key="1">
    <source>
        <dbReference type="ARBA" id="ARBA00004141"/>
    </source>
</evidence>
<evidence type="ECO:0000256" key="5">
    <source>
        <dbReference type="ARBA" id="ARBA00023136"/>
    </source>
</evidence>
<comment type="caution">
    <text evidence="8">The sequence shown here is derived from an EMBL/GenBank/DDBJ whole genome shotgun (WGS) entry which is preliminary data.</text>
</comment>
<keyword evidence="3 6" id="KW-0812">Transmembrane</keyword>
<dbReference type="GO" id="GO:0005351">
    <property type="term" value="F:carbohydrate:proton symporter activity"/>
    <property type="evidence" value="ECO:0007669"/>
    <property type="project" value="TreeGrafter"/>
</dbReference>
<evidence type="ECO:0000313" key="9">
    <source>
        <dbReference type="Proteomes" id="UP000180246"/>
    </source>
</evidence>
<dbReference type="AlphaFoldDB" id="A0A1S2N4B3"/>
<dbReference type="PROSITE" id="PS00217">
    <property type="entry name" value="SUGAR_TRANSPORT_2"/>
    <property type="match status" value="1"/>
</dbReference>
<dbReference type="PROSITE" id="PS00216">
    <property type="entry name" value="SUGAR_TRANSPORT_1"/>
    <property type="match status" value="1"/>
</dbReference>
<dbReference type="Gene3D" id="1.20.1250.20">
    <property type="entry name" value="MFS general substrate transporter like domains"/>
    <property type="match status" value="2"/>
</dbReference>
<accession>A0A1S2N4B3</accession>
<dbReference type="PROSITE" id="PS50850">
    <property type="entry name" value="MFS"/>
    <property type="match status" value="1"/>
</dbReference>
<evidence type="ECO:0000259" key="7">
    <source>
        <dbReference type="PROSITE" id="PS50850"/>
    </source>
</evidence>
<dbReference type="Pfam" id="PF00083">
    <property type="entry name" value="Sugar_tr"/>
    <property type="match status" value="2"/>
</dbReference>
<feature type="transmembrane region" description="Helical" evidence="6">
    <location>
        <begin position="109"/>
        <end position="127"/>
    </location>
</feature>
<dbReference type="InterPro" id="IPR020846">
    <property type="entry name" value="MFS_dom"/>
</dbReference>
<feature type="transmembrane region" description="Helical" evidence="6">
    <location>
        <begin position="585"/>
        <end position="609"/>
    </location>
</feature>
<dbReference type="SUPFAM" id="SSF103473">
    <property type="entry name" value="MFS general substrate transporter"/>
    <property type="match status" value="2"/>
</dbReference>
<feature type="transmembrane region" description="Helical" evidence="6">
    <location>
        <begin position="79"/>
        <end position="97"/>
    </location>
</feature>
<feature type="transmembrane region" description="Helical" evidence="6">
    <location>
        <begin position="340"/>
        <end position="360"/>
    </location>
</feature>
<dbReference type="InterPro" id="IPR036259">
    <property type="entry name" value="MFS_trans_sf"/>
</dbReference>
<comment type="subcellular location">
    <subcellularLocation>
        <location evidence="1">Membrane</location>
        <topology evidence="1">Multi-pass membrane protein</topology>
    </subcellularLocation>
</comment>
<reference evidence="8 9" key="1">
    <citation type="submission" date="2014-10" db="EMBL/GenBank/DDBJ databases">
        <authorList>
            <person name="Seo M.-J."/>
            <person name="Seok Y.J."/>
            <person name="Cha I.-T."/>
        </authorList>
    </citation>
    <scope>NUCLEOTIDE SEQUENCE [LARGE SCALE GENOMIC DNA]</scope>
    <source>
        <strain evidence="8 9">NEU</strain>
    </source>
</reference>
<evidence type="ECO:0000256" key="2">
    <source>
        <dbReference type="ARBA" id="ARBA00010992"/>
    </source>
</evidence>
<keyword evidence="4 6" id="KW-1133">Transmembrane helix</keyword>
<evidence type="ECO:0000256" key="4">
    <source>
        <dbReference type="ARBA" id="ARBA00022989"/>
    </source>
</evidence>
<dbReference type="PANTHER" id="PTHR48022:SF2">
    <property type="entry name" value="PLASTIDIC GLUCOSE TRANSPORTER 4"/>
    <property type="match status" value="1"/>
</dbReference>
<dbReference type="InterPro" id="IPR003663">
    <property type="entry name" value="Sugar/inositol_transpt"/>
</dbReference>
<feature type="transmembrane region" description="Helical" evidence="6">
    <location>
        <begin position="314"/>
        <end position="333"/>
    </location>
</feature>
<dbReference type="EMBL" id="JRYB01000001">
    <property type="protein sequence ID" value="OIJ39925.1"/>
    <property type="molecule type" value="Genomic_DNA"/>
</dbReference>
<comment type="similarity">
    <text evidence="2">Belongs to the major facilitator superfamily. Sugar transporter (TC 2.A.1.1) family.</text>
</comment>
<evidence type="ECO:0000313" key="8">
    <source>
        <dbReference type="EMBL" id="OIJ39925.1"/>
    </source>
</evidence>
<organism evidence="8 9">
    <name type="scientific">Massilia timonae</name>
    <dbReference type="NCBI Taxonomy" id="47229"/>
    <lineage>
        <taxon>Bacteria</taxon>
        <taxon>Pseudomonadati</taxon>
        <taxon>Pseudomonadota</taxon>
        <taxon>Betaproteobacteria</taxon>
        <taxon>Burkholderiales</taxon>
        <taxon>Oxalobacteraceae</taxon>
        <taxon>Telluria group</taxon>
        <taxon>Massilia</taxon>
    </lineage>
</organism>
<dbReference type="GO" id="GO:0016020">
    <property type="term" value="C:membrane"/>
    <property type="evidence" value="ECO:0007669"/>
    <property type="project" value="UniProtKB-SubCell"/>
</dbReference>
<feature type="transmembrane region" description="Helical" evidence="6">
    <location>
        <begin position="189"/>
        <end position="208"/>
    </location>
</feature>
<dbReference type="RefSeq" id="WP_071362571.1">
    <property type="nucleotide sequence ID" value="NZ_JRYB01000001.1"/>
</dbReference>